<dbReference type="PANTHER" id="PTHR46540">
    <property type="entry name" value="TETRATRICOPEPTIDE REPEAT PROTEIN 12"/>
    <property type="match status" value="1"/>
</dbReference>
<dbReference type="GO" id="GO:0007288">
    <property type="term" value="P:sperm axoneme assembly"/>
    <property type="evidence" value="ECO:0007669"/>
    <property type="project" value="TreeGrafter"/>
</dbReference>
<dbReference type="AlphaFoldDB" id="A0A6L2QA63"/>
<dbReference type="EMBL" id="BLKM01002270">
    <property type="protein sequence ID" value="GFG40532.1"/>
    <property type="molecule type" value="Genomic_DNA"/>
</dbReference>
<evidence type="ECO:0000313" key="3">
    <source>
        <dbReference type="Proteomes" id="UP000502823"/>
    </source>
</evidence>
<keyword evidence="1" id="KW-0802">TPR repeat</keyword>
<keyword evidence="3" id="KW-1185">Reference proteome</keyword>
<dbReference type="GO" id="GO:0005737">
    <property type="term" value="C:cytoplasm"/>
    <property type="evidence" value="ECO:0007669"/>
    <property type="project" value="TreeGrafter"/>
</dbReference>
<dbReference type="InParanoid" id="A0A6L2QA63"/>
<dbReference type="GO" id="GO:0070286">
    <property type="term" value="P:axonemal dynein complex assembly"/>
    <property type="evidence" value="ECO:0007669"/>
    <property type="project" value="TreeGrafter"/>
</dbReference>
<dbReference type="InterPro" id="IPR043195">
    <property type="entry name" value="TTC12"/>
</dbReference>
<feature type="repeat" description="TPR" evidence="1">
    <location>
        <begin position="129"/>
        <end position="162"/>
    </location>
</feature>
<sequence length="248" mass="28675">MVTVTQNKQAYICRNNCNIRLLPEMDEEYDNFRQKVEEVSSILNGMQSKDPAVVAKATQKADLFLQNKEKSTFNADGLRVVTNKTIINKKAFESNPMHNDTTSPEAFMAYVEKDAEARAANKRERKAIAEGYKKKANEAFRTKDYEKALDLYNKAIEQVKDSCLLYTNRALTCLNLHLYSRVISDCEWAHKVNENSLKAWLYKARAYHEMGEEGKARDCLKEAESRNPDSKTQIQEYVSLWEQQHENK</sequence>
<comment type="caution">
    <text evidence="2">The sequence shown here is derived from an EMBL/GenBank/DDBJ whole genome shotgun (WGS) entry which is preliminary data.</text>
</comment>
<protein>
    <submittedName>
        <fullName evidence="2">Uncharacterized protein</fullName>
    </submittedName>
</protein>
<dbReference type="Proteomes" id="UP000502823">
    <property type="component" value="Unassembled WGS sequence"/>
</dbReference>
<dbReference type="SUPFAM" id="SSF48452">
    <property type="entry name" value="TPR-like"/>
    <property type="match status" value="1"/>
</dbReference>
<dbReference type="PANTHER" id="PTHR46540:SF1">
    <property type="entry name" value="TETRATRICOPEPTIDE REPEAT PROTEIN 12"/>
    <property type="match status" value="1"/>
</dbReference>
<proteinExistence type="predicted"/>
<dbReference type="PROSITE" id="PS50005">
    <property type="entry name" value="TPR"/>
    <property type="match status" value="1"/>
</dbReference>
<reference evidence="3" key="1">
    <citation type="submission" date="2020-01" db="EMBL/GenBank/DDBJ databases">
        <title>Draft genome sequence of the Termite Coptotermes fromosanus.</title>
        <authorList>
            <person name="Itakura S."/>
            <person name="Yosikawa Y."/>
            <person name="Umezawa K."/>
        </authorList>
    </citation>
    <scope>NUCLEOTIDE SEQUENCE [LARGE SCALE GENOMIC DNA]</scope>
</reference>
<organism evidence="2 3">
    <name type="scientific">Coptotermes formosanus</name>
    <name type="common">Formosan subterranean termite</name>
    <dbReference type="NCBI Taxonomy" id="36987"/>
    <lineage>
        <taxon>Eukaryota</taxon>
        <taxon>Metazoa</taxon>
        <taxon>Ecdysozoa</taxon>
        <taxon>Arthropoda</taxon>
        <taxon>Hexapoda</taxon>
        <taxon>Insecta</taxon>
        <taxon>Pterygota</taxon>
        <taxon>Neoptera</taxon>
        <taxon>Polyneoptera</taxon>
        <taxon>Dictyoptera</taxon>
        <taxon>Blattodea</taxon>
        <taxon>Blattoidea</taxon>
        <taxon>Termitoidae</taxon>
        <taxon>Rhinotermitidae</taxon>
        <taxon>Coptotermes</taxon>
    </lineage>
</organism>
<accession>A0A6L2QA63</accession>
<dbReference type="InterPro" id="IPR011990">
    <property type="entry name" value="TPR-like_helical_dom_sf"/>
</dbReference>
<dbReference type="InterPro" id="IPR019734">
    <property type="entry name" value="TPR_rpt"/>
</dbReference>
<evidence type="ECO:0000313" key="2">
    <source>
        <dbReference type="EMBL" id="GFG40532.1"/>
    </source>
</evidence>
<dbReference type="Gene3D" id="1.25.40.10">
    <property type="entry name" value="Tetratricopeptide repeat domain"/>
    <property type="match status" value="1"/>
</dbReference>
<dbReference type="SMART" id="SM00028">
    <property type="entry name" value="TPR"/>
    <property type="match status" value="3"/>
</dbReference>
<evidence type="ECO:0000256" key="1">
    <source>
        <dbReference type="PROSITE-ProRule" id="PRU00339"/>
    </source>
</evidence>
<gene>
    <name evidence="2" type="ORF">Cfor_06398</name>
</gene>
<name>A0A6L2QA63_COPFO</name>
<dbReference type="OrthoDB" id="2017782at2759"/>
<dbReference type="GO" id="GO:0005813">
    <property type="term" value="C:centrosome"/>
    <property type="evidence" value="ECO:0007669"/>
    <property type="project" value="TreeGrafter"/>
</dbReference>